<gene>
    <name evidence="1" type="ORF">QJS10_CPA09g01500</name>
</gene>
<comment type="caution">
    <text evidence="1">The sequence shown here is derived from an EMBL/GenBank/DDBJ whole genome shotgun (WGS) entry which is preliminary data.</text>
</comment>
<dbReference type="Proteomes" id="UP001180020">
    <property type="component" value="Unassembled WGS sequence"/>
</dbReference>
<proteinExistence type="predicted"/>
<reference evidence="1" key="1">
    <citation type="journal article" date="2023" name="Nat. Commun.">
        <title>Diploid and tetraploid genomes of Acorus and the evolution of monocots.</title>
        <authorList>
            <person name="Ma L."/>
            <person name="Liu K.W."/>
            <person name="Li Z."/>
            <person name="Hsiao Y.Y."/>
            <person name="Qi Y."/>
            <person name="Fu T."/>
            <person name="Tang G.D."/>
            <person name="Zhang D."/>
            <person name="Sun W.H."/>
            <person name="Liu D.K."/>
            <person name="Li Y."/>
            <person name="Chen G.Z."/>
            <person name="Liu X.D."/>
            <person name="Liao X.Y."/>
            <person name="Jiang Y.T."/>
            <person name="Yu X."/>
            <person name="Hao Y."/>
            <person name="Huang J."/>
            <person name="Zhao X.W."/>
            <person name="Ke S."/>
            <person name="Chen Y.Y."/>
            <person name="Wu W.L."/>
            <person name="Hsu J.L."/>
            <person name="Lin Y.F."/>
            <person name="Huang M.D."/>
            <person name="Li C.Y."/>
            <person name="Huang L."/>
            <person name="Wang Z.W."/>
            <person name="Zhao X."/>
            <person name="Zhong W.Y."/>
            <person name="Peng D.H."/>
            <person name="Ahmad S."/>
            <person name="Lan S."/>
            <person name="Zhang J.S."/>
            <person name="Tsai W.C."/>
            <person name="Van de Peer Y."/>
            <person name="Liu Z.J."/>
        </authorList>
    </citation>
    <scope>NUCLEOTIDE SEQUENCE</scope>
    <source>
        <strain evidence="1">CP</strain>
    </source>
</reference>
<organism evidence="1 2">
    <name type="scientific">Acorus calamus</name>
    <name type="common">Sweet flag</name>
    <dbReference type="NCBI Taxonomy" id="4465"/>
    <lineage>
        <taxon>Eukaryota</taxon>
        <taxon>Viridiplantae</taxon>
        <taxon>Streptophyta</taxon>
        <taxon>Embryophyta</taxon>
        <taxon>Tracheophyta</taxon>
        <taxon>Spermatophyta</taxon>
        <taxon>Magnoliopsida</taxon>
        <taxon>Liliopsida</taxon>
        <taxon>Acoraceae</taxon>
        <taxon>Acorus</taxon>
    </lineage>
</organism>
<name>A0AAV9EBT1_ACOCL</name>
<evidence type="ECO:0000313" key="1">
    <source>
        <dbReference type="EMBL" id="KAK1309442.1"/>
    </source>
</evidence>
<sequence length="132" mass="14878">MCLWKCHNEWEKEKMVEQGEEEDHGVCECLCVVVDVYPSSPPPLADPLFCPPLLVQPSRRCAVKEMVVMVGVCVWCHCEPNTFPSPPHLLLSLAELAMNGFLGQWGVEVEHPSSVVRAWRVSASGWQVWGYQ</sequence>
<evidence type="ECO:0000313" key="2">
    <source>
        <dbReference type="Proteomes" id="UP001180020"/>
    </source>
</evidence>
<reference evidence="1" key="2">
    <citation type="submission" date="2023-06" db="EMBL/GenBank/DDBJ databases">
        <authorList>
            <person name="Ma L."/>
            <person name="Liu K.-W."/>
            <person name="Li Z."/>
            <person name="Hsiao Y.-Y."/>
            <person name="Qi Y."/>
            <person name="Fu T."/>
            <person name="Tang G."/>
            <person name="Zhang D."/>
            <person name="Sun W.-H."/>
            <person name="Liu D.-K."/>
            <person name="Li Y."/>
            <person name="Chen G.-Z."/>
            <person name="Liu X.-D."/>
            <person name="Liao X.-Y."/>
            <person name="Jiang Y.-T."/>
            <person name="Yu X."/>
            <person name="Hao Y."/>
            <person name="Huang J."/>
            <person name="Zhao X.-W."/>
            <person name="Ke S."/>
            <person name="Chen Y.-Y."/>
            <person name="Wu W.-L."/>
            <person name="Hsu J.-L."/>
            <person name="Lin Y.-F."/>
            <person name="Huang M.-D."/>
            <person name="Li C.-Y."/>
            <person name="Huang L."/>
            <person name="Wang Z.-W."/>
            <person name="Zhao X."/>
            <person name="Zhong W.-Y."/>
            <person name="Peng D.-H."/>
            <person name="Ahmad S."/>
            <person name="Lan S."/>
            <person name="Zhang J.-S."/>
            <person name="Tsai W.-C."/>
            <person name="Van De Peer Y."/>
            <person name="Liu Z.-J."/>
        </authorList>
    </citation>
    <scope>NUCLEOTIDE SEQUENCE</scope>
    <source>
        <strain evidence="1">CP</strain>
        <tissue evidence="1">Leaves</tissue>
    </source>
</reference>
<dbReference type="AlphaFoldDB" id="A0AAV9EBT1"/>
<protein>
    <submittedName>
        <fullName evidence="1">Uncharacterized protein</fullName>
    </submittedName>
</protein>
<keyword evidence="2" id="KW-1185">Reference proteome</keyword>
<accession>A0AAV9EBT1</accession>
<dbReference type="EMBL" id="JAUJYO010000009">
    <property type="protein sequence ID" value="KAK1309442.1"/>
    <property type="molecule type" value="Genomic_DNA"/>
</dbReference>